<dbReference type="RefSeq" id="WP_189857092.1">
    <property type="nucleotide sequence ID" value="NZ_BMVW01000002.1"/>
</dbReference>
<protein>
    <submittedName>
        <fullName evidence="1">Polyketide cyclase</fullName>
    </submittedName>
</protein>
<comment type="caution">
    <text evidence="1">The sequence shown here is derived from an EMBL/GenBank/DDBJ whole genome shotgun (WGS) entry which is preliminary data.</text>
</comment>
<reference evidence="1" key="1">
    <citation type="journal article" date="2014" name="Int. J. Syst. Evol. Microbiol.">
        <title>Complete genome sequence of Corynebacterium casei LMG S-19264T (=DSM 44701T), isolated from a smear-ripened cheese.</title>
        <authorList>
            <consortium name="US DOE Joint Genome Institute (JGI-PGF)"/>
            <person name="Walter F."/>
            <person name="Albersmeier A."/>
            <person name="Kalinowski J."/>
            <person name="Ruckert C."/>
        </authorList>
    </citation>
    <scope>NUCLEOTIDE SEQUENCE</scope>
    <source>
        <strain evidence="1">JCM 4815</strain>
    </source>
</reference>
<accession>A0A918PD13</accession>
<dbReference type="Gene3D" id="3.30.530.20">
    <property type="match status" value="1"/>
</dbReference>
<dbReference type="AlphaFoldDB" id="A0A918PD13"/>
<sequence>MAVRHRLIKCSPHHVWSVLADGTRYAEWVVGTSVSRPEHGQWPEVGSAIHYEIRIGPLTLENRTVVRYCEEGRELGLEAHAGPLGTARIVIEVRPWGEDTLVLIDEHPLSGVGGMLHNVAMEAVIQIRHRAMLKRLADVCESAPRTTGGAAAAAPERERTS</sequence>
<dbReference type="Pfam" id="PF10604">
    <property type="entry name" value="Polyketide_cyc2"/>
    <property type="match status" value="1"/>
</dbReference>
<dbReference type="Proteomes" id="UP000622166">
    <property type="component" value="Unassembled WGS sequence"/>
</dbReference>
<dbReference type="EMBL" id="BMVW01000002">
    <property type="protein sequence ID" value="GGY99860.1"/>
    <property type="molecule type" value="Genomic_DNA"/>
</dbReference>
<dbReference type="SUPFAM" id="SSF55961">
    <property type="entry name" value="Bet v1-like"/>
    <property type="match status" value="1"/>
</dbReference>
<proteinExistence type="predicted"/>
<keyword evidence="2" id="KW-1185">Reference proteome</keyword>
<name>A0A918PD13_9ACTN</name>
<dbReference type="InterPro" id="IPR023393">
    <property type="entry name" value="START-like_dom_sf"/>
</dbReference>
<evidence type="ECO:0000313" key="1">
    <source>
        <dbReference type="EMBL" id="GGY99860.1"/>
    </source>
</evidence>
<reference evidence="1" key="2">
    <citation type="submission" date="2020-09" db="EMBL/GenBank/DDBJ databases">
        <authorList>
            <person name="Sun Q."/>
            <person name="Ohkuma M."/>
        </authorList>
    </citation>
    <scope>NUCLEOTIDE SEQUENCE</scope>
    <source>
        <strain evidence="1">JCM 4815</strain>
    </source>
</reference>
<evidence type="ECO:0000313" key="2">
    <source>
        <dbReference type="Proteomes" id="UP000622166"/>
    </source>
</evidence>
<dbReference type="CDD" id="cd07812">
    <property type="entry name" value="SRPBCC"/>
    <property type="match status" value="1"/>
</dbReference>
<organism evidence="1 2">
    <name type="scientific">Streptomyces poonensis</name>
    <dbReference type="NCBI Taxonomy" id="68255"/>
    <lineage>
        <taxon>Bacteria</taxon>
        <taxon>Bacillati</taxon>
        <taxon>Actinomycetota</taxon>
        <taxon>Actinomycetes</taxon>
        <taxon>Kitasatosporales</taxon>
        <taxon>Streptomycetaceae</taxon>
        <taxon>Streptomyces</taxon>
    </lineage>
</organism>
<gene>
    <name evidence="1" type="ORF">GCM10010365_18260</name>
</gene>
<dbReference type="InterPro" id="IPR019587">
    <property type="entry name" value="Polyketide_cyclase/dehydratase"/>
</dbReference>